<dbReference type="EMBL" id="GBXM01094701">
    <property type="protein sequence ID" value="JAH13876.1"/>
    <property type="molecule type" value="Transcribed_RNA"/>
</dbReference>
<reference evidence="1" key="2">
    <citation type="journal article" date="2015" name="Fish Shellfish Immunol.">
        <title>Early steps in the European eel (Anguilla anguilla)-Vibrio vulnificus interaction in the gills: Role of the RtxA13 toxin.</title>
        <authorList>
            <person name="Callol A."/>
            <person name="Pajuelo D."/>
            <person name="Ebbesson L."/>
            <person name="Teles M."/>
            <person name="MacKenzie S."/>
            <person name="Amaro C."/>
        </authorList>
    </citation>
    <scope>NUCLEOTIDE SEQUENCE</scope>
</reference>
<reference evidence="1" key="1">
    <citation type="submission" date="2014-11" db="EMBL/GenBank/DDBJ databases">
        <authorList>
            <person name="Amaro Gonzalez C."/>
        </authorList>
    </citation>
    <scope>NUCLEOTIDE SEQUENCE</scope>
</reference>
<proteinExistence type="predicted"/>
<evidence type="ECO:0000313" key="1">
    <source>
        <dbReference type="EMBL" id="JAH13876.1"/>
    </source>
</evidence>
<dbReference type="AlphaFoldDB" id="A0A0E9QAI3"/>
<name>A0A0E9QAI3_ANGAN</name>
<protein>
    <submittedName>
        <fullName evidence="1">Uncharacterized protein</fullName>
    </submittedName>
</protein>
<organism evidence="1">
    <name type="scientific">Anguilla anguilla</name>
    <name type="common">European freshwater eel</name>
    <name type="synonym">Muraena anguilla</name>
    <dbReference type="NCBI Taxonomy" id="7936"/>
    <lineage>
        <taxon>Eukaryota</taxon>
        <taxon>Metazoa</taxon>
        <taxon>Chordata</taxon>
        <taxon>Craniata</taxon>
        <taxon>Vertebrata</taxon>
        <taxon>Euteleostomi</taxon>
        <taxon>Actinopterygii</taxon>
        <taxon>Neopterygii</taxon>
        <taxon>Teleostei</taxon>
        <taxon>Anguilliformes</taxon>
        <taxon>Anguillidae</taxon>
        <taxon>Anguilla</taxon>
    </lineage>
</organism>
<sequence length="53" mass="5984">MDSNTYLQICDIVLEPILEKCHPHCMGTTCYLNIFLKSTPTTKKACLFVQACC</sequence>
<accession>A0A0E9QAI3</accession>